<evidence type="ECO:0000313" key="2">
    <source>
        <dbReference type="Proteomes" id="UP000239757"/>
    </source>
</evidence>
<dbReference type="Proteomes" id="UP000239757">
    <property type="component" value="Unassembled WGS sequence"/>
</dbReference>
<evidence type="ECO:0000313" key="1">
    <source>
        <dbReference type="EMBL" id="PPS03609.1"/>
    </source>
</evidence>
<protein>
    <submittedName>
        <fullName evidence="1">Uncharacterized protein</fullName>
    </submittedName>
</protein>
<accession>A0A2P5XJS2</accession>
<dbReference type="AlphaFoldDB" id="A0A2P5XJS2"/>
<proteinExistence type="predicted"/>
<dbReference type="EMBL" id="KZ664723">
    <property type="protein sequence ID" value="PPS03609.1"/>
    <property type="molecule type" value="Genomic_DNA"/>
</dbReference>
<sequence>MNWTRGWWWLSRWVLVLWGEIIRNVLVGLLLSRLGETILGREPEVSRQSSHVGANGDDPLPMPLRLVLNCEGDEVGKPSAAPNSGCLAGRLTHLGKTAPCRDHHSSSLRSGDRTLSIVPSRCSGPQLKVGPEVARKVLPGAHGETVGRSNEFSRLDPQKMMLPSISWKQG</sequence>
<reference evidence="1 2" key="1">
    <citation type="submission" date="2015-01" db="EMBL/GenBank/DDBJ databases">
        <title>Genome of allotetraploid Gossypium barbadense reveals genomic plasticity and fiber elongation in cotton evolution.</title>
        <authorList>
            <person name="Chen X."/>
            <person name="Liu X."/>
            <person name="Zhao B."/>
            <person name="Zheng H."/>
            <person name="Hu Y."/>
            <person name="Lu G."/>
            <person name="Yang C."/>
            <person name="Chen J."/>
            <person name="Shan C."/>
            <person name="Zhang L."/>
            <person name="Zhou Y."/>
            <person name="Wang L."/>
            <person name="Guo W."/>
            <person name="Bai Y."/>
            <person name="Ruan J."/>
            <person name="Shangguan X."/>
            <person name="Mao Y."/>
            <person name="Jiang J."/>
            <person name="Zhu Y."/>
            <person name="Lei J."/>
            <person name="Kang H."/>
            <person name="Chen S."/>
            <person name="He X."/>
            <person name="Wang R."/>
            <person name="Wang Y."/>
            <person name="Chen J."/>
            <person name="Wang L."/>
            <person name="Yu S."/>
            <person name="Wang B."/>
            <person name="Wei J."/>
            <person name="Song S."/>
            <person name="Lu X."/>
            <person name="Gao Z."/>
            <person name="Gu W."/>
            <person name="Deng X."/>
            <person name="Ma D."/>
            <person name="Wang S."/>
            <person name="Liang W."/>
            <person name="Fang L."/>
            <person name="Cai C."/>
            <person name="Zhu X."/>
            <person name="Zhou B."/>
            <person name="Zhang Y."/>
            <person name="Chen Z."/>
            <person name="Xu S."/>
            <person name="Zhu R."/>
            <person name="Wang S."/>
            <person name="Zhang T."/>
            <person name="Zhao G."/>
        </authorList>
    </citation>
    <scope>NUCLEOTIDE SEQUENCE [LARGE SCALE GENOMIC DNA]</scope>
    <source>
        <strain evidence="2">cv. Xinhai21</strain>
        <tissue evidence="1">Leaf</tissue>
    </source>
</reference>
<organism evidence="1 2">
    <name type="scientific">Gossypium barbadense</name>
    <name type="common">Sea Island cotton</name>
    <name type="synonym">Hibiscus barbadensis</name>
    <dbReference type="NCBI Taxonomy" id="3634"/>
    <lineage>
        <taxon>Eukaryota</taxon>
        <taxon>Viridiplantae</taxon>
        <taxon>Streptophyta</taxon>
        <taxon>Embryophyta</taxon>
        <taxon>Tracheophyta</taxon>
        <taxon>Spermatophyta</taxon>
        <taxon>Magnoliopsida</taxon>
        <taxon>eudicotyledons</taxon>
        <taxon>Gunneridae</taxon>
        <taxon>Pentapetalae</taxon>
        <taxon>rosids</taxon>
        <taxon>malvids</taxon>
        <taxon>Malvales</taxon>
        <taxon>Malvaceae</taxon>
        <taxon>Malvoideae</taxon>
        <taxon>Gossypium</taxon>
    </lineage>
</organism>
<gene>
    <name evidence="1" type="ORF">GOBAR_AA17055</name>
</gene>
<name>A0A2P5XJS2_GOSBA</name>